<feature type="transmembrane region" description="Helical" evidence="1">
    <location>
        <begin position="12"/>
        <end position="38"/>
    </location>
</feature>
<keyword evidence="1" id="KW-0812">Transmembrane</keyword>
<keyword evidence="2" id="KW-1185">Reference proteome</keyword>
<protein>
    <submittedName>
        <fullName evidence="3">Movement protein</fullName>
    </submittedName>
</protein>
<keyword evidence="1" id="KW-1133">Transmembrane helix</keyword>
<dbReference type="Proteomes" id="UP000038045">
    <property type="component" value="Unplaced"/>
</dbReference>
<dbReference type="WBParaSite" id="PTRK_0001380500.1">
    <property type="protein sequence ID" value="PTRK_0001380500.1"/>
    <property type="gene ID" value="PTRK_0001380500"/>
</dbReference>
<dbReference type="AlphaFoldDB" id="A0A0N4ZYD4"/>
<reference evidence="3" key="1">
    <citation type="submission" date="2017-02" db="UniProtKB">
        <authorList>
            <consortium name="WormBaseParasite"/>
        </authorList>
    </citation>
    <scope>IDENTIFICATION</scope>
</reference>
<evidence type="ECO:0000313" key="3">
    <source>
        <dbReference type="WBParaSite" id="PTRK_0001380500.1"/>
    </source>
</evidence>
<proteinExistence type="predicted"/>
<organism evidence="2 3">
    <name type="scientific">Parastrongyloides trichosuri</name>
    <name type="common">Possum-specific nematode worm</name>
    <dbReference type="NCBI Taxonomy" id="131310"/>
    <lineage>
        <taxon>Eukaryota</taxon>
        <taxon>Metazoa</taxon>
        <taxon>Ecdysozoa</taxon>
        <taxon>Nematoda</taxon>
        <taxon>Chromadorea</taxon>
        <taxon>Rhabditida</taxon>
        <taxon>Tylenchina</taxon>
        <taxon>Panagrolaimomorpha</taxon>
        <taxon>Strongyloidoidea</taxon>
        <taxon>Strongyloididae</taxon>
        <taxon>Parastrongyloides</taxon>
    </lineage>
</organism>
<evidence type="ECO:0000313" key="2">
    <source>
        <dbReference type="Proteomes" id="UP000038045"/>
    </source>
</evidence>
<keyword evidence="1" id="KW-0472">Membrane</keyword>
<sequence>MPIQLFDFYEYFAPAVVFSIFFVVVYFLCLIINYTLILDNDDATKFERFGSKRNFKFGRRPLESVNYHMNKYQEFRND</sequence>
<evidence type="ECO:0000256" key="1">
    <source>
        <dbReference type="SAM" id="Phobius"/>
    </source>
</evidence>
<accession>A0A0N4ZYD4</accession>
<dbReference type="Pfam" id="PF21525">
    <property type="entry name" value="Nlp36"/>
    <property type="match status" value="1"/>
</dbReference>
<name>A0A0N4ZYD4_PARTI</name>